<evidence type="ECO:0000313" key="2">
    <source>
        <dbReference type="EMBL" id="SDE27683.1"/>
    </source>
</evidence>
<dbReference type="PANTHER" id="PTHR33608">
    <property type="entry name" value="BLL2464 PROTEIN"/>
    <property type="match status" value="1"/>
</dbReference>
<organism evidence="2 3">
    <name type="scientific">Streptomyces prasinopilosus</name>
    <dbReference type="NCBI Taxonomy" id="67344"/>
    <lineage>
        <taxon>Bacteria</taxon>
        <taxon>Bacillati</taxon>
        <taxon>Actinomycetota</taxon>
        <taxon>Actinomycetes</taxon>
        <taxon>Kitasatosporales</taxon>
        <taxon>Streptomycetaceae</taxon>
        <taxon>Streptomyces</taxon>
    </lineage>
</organism>
<dbReference type="Proteomes" id="UP000182100">
    <property type="component" value="Unassembled WGS sequence"/>
</dbReference>
<reference evidence="3" key="1">
    <citation type="submission" date="2016-10" db="EMBL/GenBank/DDBJ databases">
        <authorList>
            <person name="Varghese N."/>
            <person name="Submissions S."/>
        </authorList>
    </citation>
    <scope>NUCLEOTIDE SEQUENCE [LARGE SCALE GENOMIC DNA]</scope>
    <source>
        <strain evidence="3">CGMCC 4.3504</strain>
    </source>
</reference>
<proteinExistence type="predicted"/>
<sequence length="436" mass="47146">MALTGRAALLAALGSLPVGLWEPGWTGLLAVNAPLAVACACDFALAAPVRRLGLSRSGDTSVRLGDTADITLTVTNTSRRPLRARIRDAWPPSSWQPGTEVAASRHRLTVPAGERRRVTTRLRPTRRGDRRADRVTVRSYGPLGLFARQGTHAVPWTVRVLPPFTSRKHLPSKLARLRELDGRTSVLTRGEGTEFDSLRAYVPGDDTRSIDWRATARQSAVAVRTWRPERDRHILLVLDTGRTSAGRVGDVPRLDASMDAALLLAALASRAGDRVDLLAHDRRLRALVQGRSAGDVLPSLVSTMATLEPELVETDARSLVSTALRTAPRRSLIVLFTTLDAAPVEEGLLPVLAQLTQRHTVLLASVADPHLARMSRARGNTDAVYEAAAAAQAQTERDRTADQLRRHGVTVVEATPDHLAPALADAYLALKAAGRL</sequence>
<dbReference type="EMBL" id="FMZK01000025">
    <property type="protein sequence ID" value="SDE27683.1"/>
    <property type="molecule type" value="Genomic_DNA"/>
</dbReference>
<gene>
    <name evidence="2" type="ORF">SAMN05216505_1252</name>
</gene>
<dbReference type="PANTHER" id="PTHR33608:SF3">
    <property type="entry name" value="SLR2013 PROTEIN"/>
    <property type="match status" value="1"/>
</dbReference>
<dbReference type="Pfam" id="PF01882">
    <property type="entry name" value="DUF58"/>
    <property type="match status" value="1"/>
</dbReference>
<dbReference type="InterPro" id="IPR002881">
    <property type="entry name" value="DUF58"/>
</dbReference>
<accession>A0A1G7BL61</accession>
<protein>
    <submittedName>
        <fullName evidence="2">Uncharacterized conserved protein, DUF58 family, contains vWF domain</fullName>
    </submittedName>
</protein>
<dbReference type="AlphaFoldDB" id="A0A1G7BL61"/>
<dbReference type="STRING" id="67344.SAMN05216505_1252"/>
<evidence type="ECO:0000259" key="1">
    <source>
        <dbReference type="Pfam" id="PF01882"/>
    </source>
</evidence>
<evidence type="ECO:0000313" key="3">
    <source>
        <dbReference type="Proteomes" id="UP000182100"/>
    </source>
</evidence>
<dbReference type="RefSeq" id="WP_074995714.1">
    <property type="nucleotide sequence ID" value="NZ_FMZK01000025.1"/>
</dbReference>
<name>A0A1G7BL61_9ACTN</name>
<feature type="domain" description="DUF58" evidence="1">
    <location>
        <begin position="198"/>
        <end position="374"/>
    </location>
</feature>
<keyword evidence="3" id="KW-1185">Reference proteome</keyword>